<evidence type="ECO:0000313" key="2">
    <source>
        <dbReference type="Proteomes" id="UP000016600"/>
    </source>
</evidence>
<keyword evidence="2" id="KW-1185">Reference proteome</keyword>
<dbReference type="AlphaFoldDB" id="U2L8C8"/>
<accession>U2L8C8</accession>
<reference evidence="1 2" key="1">
    <citation type="submission" date="2013-08" db="EMBL/GenBank/DDBJ databases">
        <authorList>
            <person name="Durkin A.S."/>
            <person name="Haft D.R."/>
            <person name="McCorrison J."/>
            <person name="Torralba M."/>
            <person name="Gillis M."/>
            <person name="Haft D.H."/>
            <person name="Methe B."/>
            <person name="Sutton G."/>
            <person name="Nelson K.E."/>
        </authorList>
    </citation>
    <scope>NUCLEOTIDE SEQUENCE [LARGE SCALE GENOMIC DNA]</scope>
    <source>
        <strain evidence="1 2">F0068</strain>
    </source>
</reference>
<protein>
    <submittedName>
        <fullName evidence="1">Uncharacterized protein</fullName>
    </submittedName>
</protein>
<dbReference type="Proteomes" id="UP000016600">
    <property type="component" value="Unassembled WGS sequence"/>
</dbReference>
<evidence type="ECO:0000313" key="1">
    <source>
        <dbReference type="EMBL" id="ERK00576.1"/>
    </source>
</evidence>
<name>U2L8C8_9BACT</name>
<dbReference type="EMBL" id="AWET01000036">
    <property type="protein sequence ID" value="ERK00576.1"/>
    <property type="molecule type" value="Genomic_DNA"/>
</dbReference>
<sequence>MFVLYTDIRFFIKTNPIKTTDRLILHNDMPDLKTILLSALLTMVIAPLQAQTVHGRIVDEHSKPVKYANVVALNPADYAQKT</sequence>
<comment type="caution">
    <text evidence="1">The sequence shown here is derived from an EMBL/GenBank/DDBJ whole genome shotgun (WGS) entry which is preliminary data.</text>
</comment>
<proteinExistence type="predicted"/>
<organism evidence="1 2">
    <name type="scientific">Hoylesella pleuritidis F0068</name>
    <dbReference type="NCBI Taxonomy" id="1081904"/>
    <lineage>
        <taxon>Bacteria</taxon>
        <taxon>Pseudomonadati</taxon>
        <taxon>Bacteroidota</taxon>
        <taxon>Bacteroidia</taxon>
        <taxon>Bacteroidales</taxon>
        <taxon>Prevotellaceae</taxon>
        <taxon>Hoylesella</taxon>
    </lineage>
</organism>
<gene>
    <name evidence="1" type="ORF">HMPREF1218_0542</name>
</gene>